<gene>
    <name evidence="2" type="ORF">CDO35_06980</name>
</gene>
<organism evidence="2 3">
    <name type="scientific">Pseudomonas sediminis</name>
    <dbReference type="NCBI Taxonomy" id="1691904"/>
    <lineage>
        <taxon>Bacteria</taxon>
        <taxon>Pseudomonadati</taxon>
        <taxon>Pseudomonadota</taxon>
        <taxon>Gammaproteobacteria</taxon>
        <taxon>Pseudomonadales</taxon>
        <taxon>Pseudomonadaceae</taxon>
        <taxon>Pseudomonas</taxon>
    </lineage>
</organism>
<evidence type="ECO:0000313" key="2">
    <source>
        <dbReference type="EMBL" id="PIA70730.1"/>
    </source>
</evidence>
<dbReference type="AlphaFoldDB" id="A0A2G5FRV4"/>
<sequence length="81" mass="8568">MFLGCVLNRYPNQARARRGFALVGCVFLGFGTFMGIIGSGIGAVIGGVLGFALLLPPLILGESSFIRFEKRLSKIASFGSL</sequence>
<feature type="transmembrane region" description="Helical" evidence="1">
    <location>
        <begin position="43"/>
        <end position="61"/>
    </location>
</feature>
<keyword evidence="1" id="KW-0472">Membrane</keyword>
<evidence type="ECO:0000313" key="3">
    <source>
        <dbReference type="Proteomes" id="UP000229504"/>
    </source>
</evidence>
<accession>A0A2G5FRV4</accession>
<keyword evidence="1" id="KW-0812">Transmembrane</keyword>
<comment type="caution">
    <text evidence="2">The sequence shown here is derived from an EMBL/GenBank/DDBJ whole genome shotgun (WGS) entry which is preliminary data.</text>
</comment>
<reference evidence="3" key="1">
    <citation type="submission" date="2017-06" db="EMBL/GenBank/DDBJ databases">
        <authorList>
            <person name="Rastogi G."/>
            <person name="Vaishampayan P."/>
            <person name="Seuylemezian A."/>
        </authorList>
    </citation>
    <scope>NUCLEOTIDE SEQUENCE [LARGE SCALE GENOMIC DNA]</scope>
    <source>
        <strain evidence="3">PI11</strain>
    </source>
</reference>
<protein>
    <submittedName>
        <fullName evidence="2">Uncharacterized protein</fullName>
    </submittedName>
</protein>
<evidence type="ECO:0000256" key="1">
    <source>
        <dbReference type="SAM" id="Phobius"/>
    </source>
</evidence>
<feature type="transmembrane region" description="Helical" evidence="1">
    <location>
        <begin position="20"/>
        <end position="37"/>
    </location>
</feature>
<name>A0A2G5FRV4_9PSED</name>
<proteinExistence type="predicted"/>
<keyword evidence="1" id="KW-1133">Transmembrane helix</keyword>
<dbReference type="Proteomes" id="UP000229504">
    <property type="component" value="Unassembled WGS sequence"/>
</dbReference>
<dbReference type="EMBL" id="NIQU01000002">
    <property type="protein sequence ID" value="PIA70730.1"/>
    <property type="molecule type" value="Genomic_DNA"/>
</dbReference>